<accession>K0RGW4</accession>
<feature type="coiled-coil region" evidence="1">
    <location>
        <begin position="128"/>
        <end position="165"/>
    </location>
</feature>
<dbReference type="Proteomes" id="UP000266841">
    <property type="component" value="Unassembled WGS sequence"/>
</dbReference>
<dbReference type="OMA" id="QEINEGM"/>
<evidence type="ECO:0000256" key="1">
    <source>
        <dbReference type="SAM" id="Coils"/>
    </source>
</evidence>
<keyword evidence="4" id="KW-1185">Reference proteome</keyword>
<feature type="compositionally biased region" description="Acidic residues" evidence="2">
    <location>
        <begin position="12"/>
        <end position="22"/>
    </location>
</feature>
<gene>
    <name evidence="3" type="ORF">THAOC_35559</name>
</gene>
<dbReference type="eggNOG" id="ENOG502T4SU">
    <property type="taxonomic scope" value="Eukaryota"/>
</dbReference>
<comment type="caution">
    <text evidence="3">The sequence shown here is derived from an EMBL/GenBank/DDBJ whole genome shotgun (WGS) entry which is preliminary data.</text>
</comment>
<sequence>MAAQDPNVVDLMENEPGGDDNDGNDKQKKEKRPAGCKELALRLACVGNFGLQAVSIAYAALGLNPKFLTKPWPSATAVNAVATQVGAGCLYGSAGVGAINTPVVIYKERQLTNEDTFRAALNGIREQQGRLTEQNDILSAEIDDLQSEVDRMKDIEMALRELSETQGSQLDELMSLIDENKIINKGMRVVLKSKTLEEVITLVLDMDNDGSFTIEDKEIERLIAGISLIDGVSSFDKSMFREEVAACDGDLDEVIAIIKAMILGIDSGDAERRNTRCTIEMDDPETTFERMRSSRNLDSERNVSSSTVSGQLSASIFG</sequence>
<feature type="region of interest" description="Disordered" evidence="2">
    <location>
        <begin position="286"/>
        <end position="306"/>
    </location>
</feature>
<dbReference type="EMBL" id="AGNL01048232">
    <property type="protein sequence ID" value="EJK45807.1"/>
    <property type="molecule type" value="Genomic_DNA"/>
</dbReference>
<evidence type="ECO:0000313" key="3">
    <source>
        <dbReference type="EMBL" id="EJK45807.1"/>
    </source>
</evidence>
<reference evidence="3 4" key="1">
    <citation type="journal article" date="2012" name="Genome Biol.">
        <title>Genome and low-iron response of an oceanic diatom adapted to chronic iron limitation.</title>
        <authorList>
            <person name="Lommer M."/>
            <person name="Specht M."/>
            <person name="Roy A.S."/>
            <person name="Kraemer L."/>
            <person name="Andreson R."/>
            <person name="Gutowska M.A."/>
            <person name="Wolf J."/>
            <person name="Bergner S.V."/>
            <person name="Schilhabel M.B."/>
            <person name="Klostermeier U.C."/>
            <person name="Beiko R.G."/>
            <person name="Rosenstiel P."/>
            <person name="Hippler M."/>
            <person name="Laroche J."/>
        </authorList>
    </citation>
    <scope>NUCLEOTIDE SEQUENCE [LARGE SCALE GENOMIC DNA]</scope>
    <source>
        <strain evidence="3 4">CCMP1005</strain>
    </source>
</reference>
<feature type="compositionally biased region" description="Basic and acidic residues" evidence="2">
    <location>
        <begin position="287"/>
        <end position="301"/>
    </location>
</feature>
<evidence type="ECO:0000313" key="4">
    <source>
        <dbReference type="Proteomes" id="UP000266841"/>
    </source>
</evidence>
<protein>
    <submittedName>
        <fullName evidence="3">Uncharacterized protein</fullName>
    </submittedName>
</protein>
<dbReference type="AlphaFoldDB" id="K0RGW4"/>
<evidence type="ECO:0000256" key="2">
    <source>
        <dbReference type="SAM" id="MobiDB-lite"/>
    </source>
</evidence>
<proteinExistence type="predicted"/>
<keyword evidence="1" id="KW-0175">Coiled coil</keyword>
<feature type="region of interest" description="Disordered" evidence="2">
    <location>
        <begin position="1"/>
        <end position="31"/>
    </location>
</feature>
<dbReference type="OrthoDB" id="192197at2759"/>
<organism evidence="3 4">
    <name type="scientific">Thalassiosira oceanica</name>
    <name type="common">Marine diatom</name>
    <dbReference type="NCBI Taxonomy" id="159749"/>
    <lineage>
        <taxon>Eukaryota</taxon>
        <taxon>Sar</taxon>
        <taxon>Stramenopiles</taxon>
        <taxon>Ochrophyta</taxon>
        <taxon>Bacillariophyta</taxon>
        <taxon>Coscinodiscophyceae</taxon>
        <taxon>Thalassiosirophycidae</taxon>
        <taxon>Thalassiosirales</taxon>
        <taxon>Thalassiosiraceae</taxon>
        <taxon>Thalassiosira</taxon>
    </lineage>
</organism>
<name>K0RGW4_THAOC</name>